<protein>
    <recommendedName>
        <fullName evidence="2">Telomere length regulation protein conserved domain-containing protein</fullName>
    </recommendedName>
</protein>
<dbReference type="OrthoDB" id="10258062at2759"/>
<dbReference type="InterPro" id="IPR051970">
    <property type="entry name" value="TEL2_Regulation"/>
</dbReference>
<dbReference type="PANTHER" id="PTHR15830">
    <property type="entry name" value="TELOMERE LENGTH REGULATION PROTEIN TEL2 FAMILY MEMBER"/>
    <property type="match status" value="1"/>
</dbReference>
<dbReference type="AlphaFoldDB" id="A0A8J8NEJ9"/>
<dbReference type="GO" id="GO:0051083">
    <property type="term" value="P:'de novo' cotranslational protein folding"/>
    <property type="evidence" value="ECO:0007669"/>
    <property type="project" value="TreeGrafter"/>
</dbReference>
<dbReference type="GO" id="GO:0051879">
    <property type="term" value="F:Hsp90 protein binding"/>
    <property type="evidence" value="ECO:0007669"/>
    <property type="project" value="TreeGrafter"/>
</dbReference>
<dbReference type="InterPro" id="IPR038528">
    <property type="entry name" value="TEL2_C_sf"/>
</dbReference>
<dbReference type="InterPro" id="IPR019337">
    <property type="entry name" value="Telomere_length_regulation_dom"/>
</dbReference>
<name>A0A8J8NEJ9_HALGN</name>
<gene>
    <name evidence="3" type="ORF">FGO68_gene9942</name>
</gene>
<dbReference type="GO" id="GO:0042162">
    <property type="term" value="F:telomeric DNA binding"/>
    <property type="evidence" value="ECO:0007669"/>
    <property type="project" value="TreeGrafter"/>
</dbReference>
<dbReference type="PANTHER" id="PTHR15830:SF10">
    <property type="entry name" value="TELOMERE LENGTH REGULATION PROTEIN TEL2 HOMOLOG"/>
    <property type="match status" value="1"/>
</dbReference>
<dbReference type="Pfam" id="PF10193">
    <property type="entry name" value="Telomere_reg-2"/>
    <property type="match status" value="1"/>
</dbReference>
<dbReference type="Proteomes" id="UP000785679">
    <property type="component" value="Unassembled WGS sequence"/>
</dbReference>
<evidence type="ECO:0000313" key="4">
    <source>
        <dbReference type="Proteomes" id="UP000785679"/>
    </source>
</evidence>
<evidence type="ECO:0000259" key="2">
    <source>
        <dbReference type="Pfam" id="PF10193"/>
    </source>
</evidence>
<dbReference type="Gene3D" id="1.25.40.720">
    <property type="entry name" value="Telomere length regulation protein 2, C-terminal domain"/>
    <property type="match status" value="1"/>
</dbReference>
<evidence type="ECO:0000313" key="3">
    <source>
        <dbReference type="EMBL" id="TNV73226.1"/>
    </source>
</evidence>
<proteinExistence type="inferred from homology"/>
<sequence>MSQTLPQPLIDDLFSSLYRETFILYTLKHSLPYPVTLSHSDLLAIERSLISTKHPTKSLADSLLSLKDAQMLLSPVLRLWKQPQLVNIGSLKQQAFVTYLAYHLINRNYHHVKEVQPGEENYNALDDDDEIGAWVREGIEVRIGKVQSEKVVYDMGLVVWKAYMIAQGIEDQEVLTQLDEFQVDQDSIFNLLTKDEDTNTTIPPTSQKEERKLQPLAPVSDFYAQDDSDNDSDFDLKYAPQEDTFQDLIPIKRPLYLSDLIQGLQSDNHERFTLSIDTADTLIRNQKLNDLSVMADELLTLLFRLQNRFAVEGFGEKKYRAIQAVVEREPRVVGQVVARMLDGECSLGERMMLVEVLGKASQAMTNEKEEEVMGVKSYKEDLREENAFFSTQSLFDTPMVILGTLKRKLSPTKHTKGHLNHFHPHAEAFLTPFLHIFKSPLFLSQPTLLSKALFSLSLMLESAANHLLIEKFSQQPFAMWQGLAYSYTQNVEVVMNFAFVLSKLKRLTSAQVDQAIEWVDQQIEANGGNESMVEVGMLVIRYLRGVALLK</sequence>
<reference evidence="3" key="1">
    <citation type="submission" date="2019-06" db="EMBL/GenBank/DDBJ databases">
        <authorList>
            <person name="Zheng W."/>
        </authorList>
    </citation>
    <scope>NUCLEOTIDE SEQUENCE</scope>
    <source>
        <strain evidence="3">QDHG01</strain>
    </source>
</reference>
<dbReference type="GO" id="GO:0005829">
    <property type="term" value="C:cytosol"/>
    <property type="evidence" value="ECO:0007669"/>
    <property type="project" value="TreeGrafter"/>
</dbReference>
<dbReference type="EMBL" id="RRYP01019490">
    <property type="protein sequence ID" value="TNV73226.1"/>
    <property type="molecule type" value="Genomic_DNA"/>
</dbReference>
<comment type="caution">
    <text evidence="3">The sequence shown here is derived from an EMBL/GenBank/DDBJ whole genome shotgun (WGS) entry which is preliminary data.</text>
</comment>
<organism evidence="3 4">
    <name type="scientific">Halteria grandinella</name>
    <dbReference type="NCBI Taxonomy" id="5974"/>
    <lineage>
        <taxon>Eukaryota</taxon>
        <taxon>Sar</taxon>
        <taxon>Alveolata</taxon>
        <taxon>Ciliophora</taxon>
        <taxon>Intramacronucleata</taxon>
        <taxon>Spirotrichea</taxon>
        <taxon>Stichotrichia</taxon>
        <taxon>Sporadotrichida</taxon>
        <taxon>Halteriidae</taxon>
        <taxon>Halteria</taxon>
    </lineage>
</organism>
<evidence type="ECO:0000256" key="1">
    <source>
        <dbReference type="ARBA" id="ARBA00006133"/>
    </source>
</evidence>
<accession>A0A8J8NEJ9</accession>
<keyword evidence="4" id="KW-1185">Reference proteome</keyword>
<comment type="similarity">
    <text evidence="1">Belongs to the TEL2 family.</text>
</comment>
<feature type="domain" description="Telomere length regulation protein conserved" evidence="2">
    <location>
        <begin position="254"/>
        <end position="360"/>
    </location>
</feature>